<sequence length="170" mass="19437">SVPHSVCRGLLLSIAQTLLASLIDHETLGERCMCHLITDPSTEVQKMAYQLLKTAAERIMEYLVIEEESDKKDDQPALLPVELVNILQRDVTFVPGTGEDEEEYEQNVFGWMLAWLLLFNLFKNASFKVKSMYIEQLRNHDLVRSRLLPTIVNILHLGKGPGKAFKVQIW</sequence>
<dbReference type="Pfam" id="PF22999">
    <property type="entry name" value="LTN1_E3_ligase_6th"/>
    <property type="match status" value="1"/>
</dbReference>
<dbReference type="EMBL" id="ML210540">
    <property type="protein sequence ID" value="TFK17269.1"/>
    <property type="molecule type" value="Genomic_DNA"/>
</dbReference>
<feature type="non-terminal residue" evidence="3">
    <location>
        <position position="170"/>
    </location>
</feature>
<name>A0A5C3KAZ7_COPMA</name>
<feature type="signal peptide" evidence="1">
    <location>
        <begin position="1"/>
        <end position="20"/>
    </location>
</feature>
<dbReference type="STRING" id="230819.A0A5C3KAZ7"/>
<dbReference type="AlphaFoldDB" id="A0A5C3KAZ7"/>
<gene>
    <name evidence="3" type="ORF">FA15DRAFT_567907</name>
</gene>
<accession>A0A5C3KAZ7</accession>
<dbReference type="OrthoDB" id="6108at2759"/>
<evidence type="ECO:0000313" key="3">
    <source>
        <dbReference type="EMBL" id="TFK17269.1"/>
    </source>
</evidence>
<dbReference type="Proteomes" id="UP000307440">
    <property type="component" value="Unassembled WGS sequence"/>
</dbReference>
<keyword evidence="4" id="KW-1185">Reference proteome</keyword>
<feature type="non-terminal residue" evidence="3">
    <location>
        <position position="1"/>
    </location>
</feature>
<evidence type="ECO:0000313" key="4">
    <source>
        <dbReference type="Proteomes" id="UP000307440"/>
    </source>
</evidence>
<dbReference type="InterPro" id="IPR054477">
    <property type="entry name" value="LTN1_E3_ligase_6th"/>
</dbReference>
<evidence type="ECO:0000259" key="2">
    <source>
        <dbReference type="Pfam" id="PF22999"/>
    </source>
</evidence>
<protein>
    <recommendedName>
        <fullName evidence="2">E3 ubiquitin-protein ligase listerin HEAT repeat region domain-containing protein</fullName>
    </recommendedName>
</protein>
<reference evidence="3 4" key="1">
    <citation type="journal article" date="2019" name="Nat. Ecol. Evol.">
        <title>Megaphylogeny resolves global patterns of mushroom evolution.</title>
        <authorList>
            <person name="Varga T."/>
            <person name="Krizsan K."/>
            <person name="Foldi C."/>
            <person name="Dima B."/>
            <person name="Sanchez-Garcia M."/>
            <person name="Sanchez-Ramirez S."/>
            <person name="Szollosi G.J."/>
            <person name="Szarkandi J.G."/>
            <person name="Papp V."/>
            <person name="Albert L."/>
            <person name="Andreopoulos W."/>
            <person name="Angelini C."/>
            <person name="Antonin V."/>
            <person name="Barry K.W."/>
            <person name="Bougher N.L."/>
            <person name="Buchanan P."/>
            <person name="Buyck B."/>
            <person name="Bense V."/>
            <person name="Catcheside P."/>
            <person name="Chovatia M."/>
            <person name="Cooper J."/>
            <person name="Damon W."/>
            <person name="Desjardin D."/>
            <person name="Finy P."/>
            <person name="Geml J."/>
            <person name="Haridas S."/>
            <person name="Hughes K."/>
            <person name="Justo A."/>
            <person name="Karasinski D."/>
            <person name="Kautmanova I."/>
            <person name="Kiss B."/>
            <person name="Kocsube S."/>
            <person name="Kotiranta H."/>
            <person name="LaButti K.M."/>
            <person name="Lechner B.E."/>
            <person name="Liimatainen K."/>
            <person name="Lipzen A."/>
            <person name="Lukacs Z."/>
            <person name="Mihaltcheva S."/>
            <person name="Morgado L.N."/>
            <person name="Niskanen T."/>
            <person name="Noordeloos M.E."/>
            <person name="Ohm R.A."/>
            <person name="Ortiz-Santana B."/>
            <person name="Ovrebo C."/>
            <person name="Racz N."/>
            <person name="Riley R."/>
            <person name="Savchenko A."/>
            <person name="Shiryaev A."/>
            <person name="Soop K."/>
            <person name="Spirin V."/>
            <person name="Szebenyi C."/>
            <person name="Tomsovsky M."/>
            <person name="Tulloss R.E."/>
            <person name="Uehling J."/>
            <person name="Grigoriev I.V."/>
            <person name="Vagvolgyi C."/>
            <person name="Papp T."/>
            <person name="Martin F.M."/>
            <person name="Miettinen O."/>
            <person name="Hibbett D.S."/>
            <person name="Nagy L.G."/>
        </authorList>
    </citation>
    <scope>NUCLEOTIDE SEQUENCE [LARGE SCALE GENOMIC DNA]</scope>
    <source>
        <strain evidence="3 4">CBS 121175</strain>
    </source>
</reference>
<organism evidence="3 4">
    <name type="scientific">Coprinopsis marcescibilis</name>
    <name type="common">Agaric fungus</name>
    <name type="synonym">Psathyrella marcescibilis</name>
    <dbReference type="NCBI Taxonomy" id="230819"/>
    <lineage>
        <taxon>Eukaryota</taxon>
        <taxon>Fungi</taxon>
        <taxon>Dikarya</taxon>
        <taxon>Basidiomycota</taxon>
        <taxon>Agaricomycotina</taxon>
        <taxon>Agaricomycetes</taxon>
        <taxon>Agaricomycetidae</taxon>
        <taxon>Agaricales</taxon>
        <taxon>Agaricineae</taxon>
        <taxon>Psathyrellaceae</taxon>
        <taxon>Coprinopsis</taxon>
    </lineage>
</organism>
<evidence type="ECO:0000256" key="1">
    <source>
        <dbReference type="SAM" id="SignalP"/>
    </source>
</evidence>
<keyword evidence="1" id="KW-0732">Signal</keyword>
<proteinExistence type="predicted"/>
<feature type="chain" id="PRO_5022864331" description="E3 ubiquitin-protein ligase listerin HEAT repeat region domain-containing protein" evidence="1">
    <location>
        <begin position="21"/>
        <end position="170"/>
    </location>
</feature>
<feature type="domain" description="E3 ubiquitin-protein ligase listerin HEAT repeat region" evidence="2">
    <location>
        <begin position="31"/>
        <end position="169"/>
    </location>
</feature>